<dbReference type="InterPro" id="IPR058240">
    <property type="entry name" value="rSAM_sf"/>
</dbReference>
<keyword evidence="12" id="KW-1185">Reference proteome</keyword>
<reference evidence="11 12" key="1">
    <citation type="journal article" date="2004" name="Nature">
        <title>Genome sequence of the ultrasmall unicellular red alga Cyanidioschyzon merolae 10D.</title>
        <authorList>
            <person name="Matsuzaki M."/>
            <person name="Misumi O."/>
            <person name="Shin-i T."/>
            <person name="Maruyama S."/>
            <person name="Takahara M."/>
            <person name="Miyagishima S."/>
            <person name="Mori T."/>
            <person name="Nishida K."/>
            <person name="Yagisawa F."/>
            <person name="Nishida K."/>
            <person name="Yoshida Y."/>
            <person name="Nishimura Y."/>
            <person name="Nakao S."/>
            <person name="Kobayashi T."/>
            <person name="Momoyama Y."/>
            <person name="Higashiyama T."/>
            <person name="Minoda A."/>
            <person name="Sano M."/>
            <person name="Nomoto H."/>
            <person name="Oishi K."/>
            <person name="Hayashi H."/>
            <person name="Ohta F."/>
            <person name="Nishizaka S."/>
            <person name="Haga S."/>
            <person name="Miura S."/>
            <person name="Morishita T."/>
            <person name="Kabeya Y."/>
            <person name="Terasawa K."/>
            <person name="Suzuki Y."/>
            <person name="Ishii Y."/>
            <person name="Asakawa S."/>
            <person name="Takano H."/>
            <person name="Ohta N."/>
            <person name="Kuroiwa H."/>
            <person name="Tanaka K."/>
            <person name="Shimizu N."/>
            <person name="Sugano S."/>
            <person name="Sato N."/>
            <person name="Nozaki H."/>
            <person name="Ogasawara N."/>
            <person name="Kohara Y."/>
            <person name="Kuroiwa T."/>
        </authorList>
    </citation>
    <scope>NUCLEOTIDE SEQUENCE [LARGE SCALE GENOMIC DNA]</scope>
    <source>
        <strain evidence="11 12">10D</strain>
    </source>
</reference>
<evidence type="ECO:0000256" key="4">
    <source>
        <dbReference type="ARBA" id="ARBA00022723"/>
    </source>
</evidence>
<dbReference type="RefSeq" id="XP_005535450.1">
    <property type="nucleotide sequence ID" value="XM_005535393.1"/>
</dbReference>
<dbReference type="HAMAP" id="MF_00917">
    <property type="entry name" value="QueE"/>
    <property type="match status" value="1"/>
</dbReference>
<dbReference type="GO" id="GO:0046872">
    <property type="term" value="F:metal ion binding"/>
    <property type="evidence" value="ECO:0007669"/>
    <property type="project" value="UniProtKB-KW"/>
</dbReference>
<dbReference type="SUPFAM" id="SSF102114">
    <property type="entry name" value="Radical SAM enzymes"/>
    <property type="match status" value="1"/>
</dbReference>
<dbReference type="InterPro" id="IPR013785">
    <property type="entry name" value="Aldolase_TIM"/>
</dbReference>
<dbReference type="CDD" id="cd01335">
    <property type="entry name" value="Radical_SAM"/>
    <property type="match status" value="1"/>
</dbReference>
<dbReference type="GeneID" id="16992641"/>
<dbReference type="GO" id="GO:0009507">
    <property type="term" value="C:chloroplast"/>
    <property type="evidence" value="ECO:0007669"/>
    <property type="project" value="UniProtKB-SubCell"/>
</dbReference>
<feature type="region of interest" description="Disordered" evidence="9">
    <location>
        <begin position="132"/>
        <end position="152"/>
    </location>
</feature>
<accession>M1V6R8</accession>
<evidence type="ECO:0000256" key="3">
    <source>
        <dbReference type="ARBA" id="ARBA00022691"/>
    </source>
</evidence>
<dbReference type="PROSITE" id="PS51918">
    <property type="entry name" value="RADICAL_SAM"/>
    <property type="match status" value="1"/>
</dbReference>
<dbReference type="STRING" id="280699.M1V6R8"/>
<feature type="domain" description="Radical SAM core" evidence="10">
    <location>
        <begin position="92"/>
        <end position="352"/>
    </location>
</feature>
<evidence type="ECO:0000256" key="7">
    <source>
        <dbReference type="ARBA" id="ARBA00023014"/>
    </source>
</evidence>
<dbReference type="PANTHER" id="PTHR42836">
    <property type="entry name" value="7-CARBOXY-7-DEAZAGUANINE SYNTHASE"/>
    <property type="match status" value="1"/>
</dbReference>
<evidence type="ECO:0000256" key="5">
    <source>
        <dbReference type="ARBA" id="ARBA00022842"/>
    </source>
</evidence>
<dbReference type="InterPro" id="IPR024924">
    <property type="entry name" value="7-CO-7-deazaguanine_synth-like"/>
</dbReference>
<feature type="compositionally biased region" description="Polar residues" evidence="9">
    <location>
        <begin position="138"/>
        <end position="152"/>
    </location>
</feature>
<organism evidence="11 12">
    <name type="scientific">Cyanidioschyzon merolae (strain NIES-3377 / 10D)</name>
    <name type="common">Unicellular red alga</name>
    <dbReference type="NCBI Taxonomy" id="280699"/>
    <lineage>
        <taxon>Eukaryota</taxon>
        <taxon>Rhodophyta</taxon>
        <taxon>Bangiophyceae</taxon>
        <taxon>Cyanidiales</taxon>
        <taxon>Cyanidiaceae</taxon>
        <taxon>Cyanidioschyzon</taxon>
    </lineage>
</organism>
<reference evidence="11 12" key="2">
    <citation type="journal article" date="2007" name="BMC Biol.">
        <title>A 100%-complete sequence reveals unusually simple genomic features in the hot-spring red alga Cyanidioschyzon merolae.</title>
        <authorList>
            <person name="Nozaki H."/>
            <person name="Takano H."/>
            <person name="Misumi O."/>
            <person name="Terasawa K."/>
            <person name="Matsuzaki M."/>
            <person name="Maruyama S."/>
            <person name="Nishida K."/>
            <person name="Yagisawa F."/>
            <person name="Yoshida Y."/>
            <person name="Fujiwara T."/>
            <person name="Takio S."/>
            <person name="Tamura K."/>
            <person name="Chung S.J."/>
            <person name="Nakamura S."/>
            <person name="Kuroiwa H."/>
            <person name="Tanaka K."/>
            <person name="Sato N."/>
            <person name="Kuroiwa T."/>
        </authorList>
    </citation>
    <scope>NUCLEOTIDE SEQUENCE [LARGE SCALE GENOMIC DNA]</scope>
    <source>
        <strain evidence="11 12">10D</strain>
    </source>
</reference>
<dbReference type="HOGENOM" id="CLU_066739_2_4_1"/>
<sequence>MLSSAVQGLSFLNRQRRLLPLLLLQRWSRCELATAVKPKAETGAADDAVATEHDSWSRATCQEAESPPQRTAEHASLLVSEIFASIQGEGPFCGSPSIFLRLGLCNLECIWCDTKYTWLFSEQRLARLQSRSRARDGSATTPGSSQQQEQPLASQKANFCTVFDRHKELRRLSIEEVCRCIELAREGTRADAVVVTGGEPLLHLKPLRPLVKHLVQDLELRVEFETNGTIMPQVLLDVDHEAKQRIHFNVSPKLANSLQSAKQRLRWDILHYYATQLPHQSIFKFVVDREEDLAEVEMIVNELQLPRTRVWLMPQGTTSESLALAARERVIPWCLRLGFRYSHRVHIAIWNDRRGV</sequence>
<dbReference type="OrthoDB" id="5015at2759"/>
<comment type="subcellular location">
    <subcellularLocation>
        <location evidence="1">Plastid</location>
        <location evidence="1">Chloroplast</location>
    </subcellularLocation>
</comment>
<dbReference type="Gramene" id="CMD090CT">
    <property type="protein sequence ID" value="CMD090CT"/>
    <property type="gene ID" value="CMD090C"/>
</dbReference>
<dbReference type="KEGG" id="cme:CYME_CMD090C"/>
<dbReference type="SFLD" id="SFLDS00029">
    <property type="entry name" value="Radical_SAM"/>
    <property type="match status" value="1"/>
</dbReference>
<evidence type="ECO:0000256" key="9">
    <source>
        <dbReference type="SAM" id="MobiDB-lite"/>
    </source>
</evidence>
<dbReference type="Gene3D" id="3.20.20.70">
    <property type="entry name" value="Aldolase class I"/>
    <property type="match status" value="1"/>
</dbReference>
<dbReference type="OMA" id="CKGFNCK"/>
<evidence type="ECO:0000256" key="1">
    <source>
        <dbReference type="ARBA" id="ARBA00004229"/>
    </source>
</evidence>
<keyword evidence="8" id="KW-0456">Lyase</keyword>
<dbReference type="Proteomes" id="UP000007014">
    <property type="component" value="Chromosome 4"/>
</dbReference>
<proteinExistence type="inferred from homology"/>
<name>M1V6R8_CYAM1</name>
<keyword evidence="5" id="KW-0460">Magnesium</keyword>
<keyword evidence="7" id="KW-0411">Iron-sulfur</keyword>
<dbReference type="GO" id="GO:0051539">
    <property type="term" value="F:4 iron, 4 sulfur cluster binding"/>
    <property type="evidence" value="ECO:0007669"/>
    <property type="project" value="UniProtKB-KW"/>
</dbReference>
<dbReference type="GO" id="GO:0016829">
    <property type="term" value="F:lyase activity"/>
    <property type="evidence" value="ECO:0007669"/>
    <property type="project" value="UniProtKB-KW"/>
</dbReference>
<evidence type="ECO:0000256" key="6">
    <source>
        <dbReference type="ARBA" id="ARBA00023004"/>
    </source>
</evidence>
<evidence type="ECO:0000313" key="11">
    <source>
        <dbReference type="EMBL" id="BAM79164.1"/>
    </source>
</evidence>
<protein>
    <recommendedName>
        <fullName evidence="10">Radical SAM core domain-containing protein</fullName>
    </recommendedName>
</protein>
<dbReference type="PANTHER" id="PTHR42836:SF1">
    <property type="entry name" value="7-CARBOXY-7-DEAZAGUANINE SYNTHASE"/>
    <property type="match status" value="1"/>
</dbReference>
<dbReference type="InterPro" id="IPR007197">
    <property type="entry name" value="rSAM"/>
</dbReference>
<evidence type="ECO:0000256" key="8">
    <source>
        <dbReference type="ARBA" id="ARBA00023239"/>
    </source>
</evidence>
<keyword evidence="3" id="KW-0949">S-adenosyl-L-methionine</keyword>
<gene>
    <name evidence="11" type="ORF">CYME_CMD090C</name>
</gene>
<keyword evidence="2" id="KW-0004">4Fe-4S</keyword>
<keyword evidence="6" id="KW-0408">Iron</keyword>
<dbReference type="AlphaFoldDB" id="M1V6R8"/>
<evidence type="ECO:0000313" key="12">
    <source>
        <dbReference type="Proteomes" id="UP000007014"/>
    </source>
</evidence>
<evidence type="ECO:0000259" key="10">
    <source>
        <dbReference type="PROSITE" id="PS51918"/>
    </source>
</evidence>
<keyword evidence="4" id="KW-0479">Metal-binding</keyword>
<evidence type="ECO:0000256" key="2">
    <source>
        <dbReference type="ARBA" id="ARBA00022485"/>
    </source>
</evidence>
<dbReference type="EMBL" id="AP006486">
    <property type="protein sequence ID" value="BAM79164.1"/>
    <property type="molecule type" value="Genomic_DNA"/>
</dbReference>